<evidence type="ECO:0000256" key="1">
    <source>
        <dbReference type="ARBA" id="ARBA00001231"/>
    </source>
</evidence>
<dbReference type="GO" id="GO:0004563">
    <property type="term" value="F:beta-N-acetylhexosaminidase activity"/>
    <property type="evidence" value="ECO:0007669"/>
    <property type="project" value="UniProtKB-EC"/>
</dbReference>
<evidence type="ECO:0000256" key="2">
    <source>
        <dbReference type="ARBA" id="ARBA00005336"/>
    </source>
</evidence>
<dbReference type="Proteomes" id="UP000053091">
    <property type="component" value="Unassembled WGS sequence"/>
</dbReference>
<feature type="signal peptide" evidence="6">
    <location>
        <begin position="1"/>
        <end position="24"/>
    </location>
</feature>
<dbReference type="InterPro" id="IPR001466">
    <property type="entry name" value="Beta-lactam-related"/>
</dbReference>
<dbReference type="GO" id="GO:0005975">
    <property type="term" value="P:carbohydrate metabolic process"/>
    <property type="evidence" value="ECO:0007669"/>
    <property type="project" value="InterPro"/>
</dbReference>
<dbReference type="Pfam" id="PF00933">
    <property type="entry name" value="Glyco_hydro_3"/>
    <property type="match status" value="1"/>
</dbReference>
<dbReference type="Gene3D" id="3.20.20.300">
    <property type="entry name" value="Glycoside hydrolase, family 3, N-terminal domain"/>
    <property type="match status" value="1"/>
</dbReference>
<keyword evidence="6" id="KW-0732">Signal</keyword>
<evidence type="ECO:0000256" key="6">
    <source>
        <dbReference type="SAM" id="SignalP"/>
    </source>
</evidence>
<dbReference type="PANTHER" id="PTHR30480">
    <property type="entry name" value="BETA-HEXOSAMINIDASE-RELATED"/>
    <property type="match status" value="1"/>
</dbReference>
<dbReference type="EC" id="3.2.1.52" evidence="3"/>
<dbReference type="OrthoDB" id="9805821at2"/>
<gene>
    <name evidence="9" type="ORF">TBC1_111057</name>
</gene>
<dbReference type="PROSITE" id="PS00775">
    <property type="entry name" value="GLYCOSYL_HYDROL_F3"/>
    <property type="match status" value="1"/>
</dbReference>
<name>A0A0S7BZS9_9BACT</name>
<dbReference type="InterPro" id="IPR017853">
    <property type="entry name" value="GH"/>
</dbReference>
<dbReference type="PATRIC" id="fig|1678841.3.peg.1196"/>
<dbReference type="InterPro" id="IPR019800">
    <property type="entry name" value="Glyco_hydro_3_AS"/>
</dbReference>
<dbReference type="SUPFAM" id="SSF51445">
    <property type="entry name" value="(Trans)glycosidases"/>
    <property type="match status" value="1"/>
</dbReference>
<dbReference type="Gene3D" id="3.40.710.10">
    <property type="entry name" value="DD-peptidase/beta-lactamase superfamily"/>
    <property type="match status" value="1"/>
</dbReference>
<feature type="domain" description="Glycoside hydrolase family 3 N-terminal" evidence="8">
    <location>
        <begin position="43"/>
        <end position="357"/>
    </location>
</feature>
<dbReference type="PANTHER" id="PTHR30480:SF13">
    <property type="entry name" value="BETA-HEXOSAMINIDASE"/>
    <property type="match status" value="1"/>
</dbReference>
<reference evidence="9" key="1">
    <citation type="journal article" date="2015" name="Genome Announc.">
        <title>Draft Genome Sequence of Bacteroidales Strain TBC1, a Novel Isolate from a Methanogenic Wastewater Treatment System.</title>
        <authorList>
            <person name="Tourlousse D.M."/>
            <person name="Matsuura N."/>
            <person name="Sun L."/>
            <person name="Toyonaga M."/>
            <person name="Kuroda K."/>
            <person name="Ohashi A."/>
            <person name="Cruz R."/>
            <person name="Yamaguchi T."/>
            <person name="Sekiguchi Y."/>
        </authorList>
    </citation>
    <scope>NUCLEOTIDE SEQUENCE [LARGE SCALE GENOMIC DNA]</scope>
    <source>
        <strain evidence="9">TBC1</strain>
    </source>
</reference>
<dbReference type="PRINTS" id="PR00133">
    <property type="entry name" value="GLHYDRLASE3"/>
</dbReference>
<comment type="similarity">
    <text evidence="2">Belongs to the glycosyl hydrolase 3 family.</text>
</comment>
<evidence type="ECO:0000256" key="4">
    <source>
        <dbReference type="ARBA" id="ARBA00022801"/>
    </source>
</evidence>
<dbReference type="Pfam" id="PF00144">
    <property type="entry name" value="Beta-lactamase"/>
    <property type="match status" value="1"/>
</dbReference>
<feature type="domain" description="Beta-lactamase-related" evidence="7">
    <location>
        <begin position="592"/>
        <end position="949"/>
    </location>
</feature>
<evidence type="ECO:0000259" key="8">
    <source>
        <dbReference type="Pfam" id="PF00933"/>
    </source>
</evidence>
<organism evidence="9">
    <name type="scientific">Lentimicrobium saccharophilum</name>
    <dbReference type="NCBI Taxonomy" id="1678841"/>
    <lineage>
        <taxon>Bacteria</taxon>
        <taxon>Pseudomonadati</taxon>
        <taxon>Bacteroidota</taxon>
        <taxon>Bacteroidia</taxon>
        <taxon>Bacteroidales</taxon>
        <taxon>Lentimicrobiaceae</taxon>
        <taxon>Lentimicrobium</taxon>
    </lineage>
</organism>
<dbReference type="EMBL" id="DF968182">
    <property type="protein sequence ID" value="GAP42916.1"/>
    <property type="molecule type" value="Genomic_DNA"/>
</dbReference>
<evidence type="ECO:0000313" key="10">
    <source>
        <dbReference type="Proteomes" id="UP000053091"/>
    </source>
</evidence>
<dbReference type="InterPro" id="IPR012338">
    <property type="entry name" value="Beta-lactam/transpept-like"/>
</dbReference>
<dbReference type="AlphaFoldDB" id="A0A0S7BZS9"/>
<evidence type="ECO:0000313" key="9">
    <source>
        <dbReference type="EMBL" id="GAP42916.1"/>
    </source>
</evidence>
<dbReference type="InterPro" id="IPR050226">
    <property type="entry name" value="NagZ_Beta-hexosaminidase"/>
</dbReference>
<evidence type="ECO:0000256" key="3">
    <source>
        <dbReference type="ARBA" id="ARBA00012663"/>
    </source>
</evidence>
<dbReference type="Gene3D" id="3.40.50.1700">
    <property type="entry name" value="Glycoside hydrolase family 3 C-terminal domain"/>
    <property type="match status" value="1"/>
</dbReference>
<dbReference type="SUPFAM" id="SSF56601">
    <property type="entry name" value="beta-lactamase/transpeptidase-like"/>
    <property type="match status" value="1"/>
</dbReference>
<evidence type="ECO:0000259" key="7">
    <source>
        <dbReference type="Pfam" id="PF00144"/>
    </source>
</evidence>
<dbReference type="STRING" id="1678841.TBC1_111057"/>
<keyword evidence="10" id="KW-1185">Reference proteome</keyword>
<proteinExistence type="inferred from homology"/>
<accession>A0A0S7BZS9</accession>
<dbReference type="InterPro" id="IPR001764">
    <property type="entry name" value="Glyco_hydro_3_N"/>
</dbReference>
<protein>
    <recommendedName>
        <fullName evidence="3">beta-N-acetylhexosaminidase</fullName>
        <ecNumber evidence="3">3.2.1.52</ecNumber>
    </recommendedName>
</protein>
<evidence type="ECO:0000256" key="5">
    <source>
        <dbReference type="ARBA" id="ARBA00023295"/>
    </source>
</evidence>
<sequence length="973" mass="108064">MLRKIKYTLLLPALVFLVSMQALAQPRMKEQWADSVMNSLTPDERIAQLLMIRAYSNRDEKYYNELTALVSEKNIGGVCFFQGGPVRQAIVTNRLQRAVKTPLFVALDAEWGPGMRLDSVFNFPKQMTLGAITDNSLIYDMGTEIARQLQRLGVHINFAPVADINNNPLNPVINARSFGEERMNVAEKSYWYMKGMQDQGLIAVAKHFPGHGDTGNDSHYTLPVIDKPRSVIDTLELFPFSYLIDRGLKGMMIAHLRVPSIDTAAGSISSLSKPVISGLLREKMGFTGMVITDGMDMKGLTDFVNPALAEVMALDAGNDILLLPVDARMALANIRKAIDSGLISQQMIDEKCRRVLQWKFESGLAGNNRIHLDNLSGDLNSSFARLTTAGANAAAITLVSDRDGMIPLRSLDTFRIASLVIGDLSLTPFQSRLSDYAPVDHFNLSKDPSVQERDSIMQLLEPYNLVVTGFVQTSDLPQKNFGIGRQGAWLIDSLAACKKIILNIFTSPYSLATFNQIEKMASVLIAYQDNAMMQELTAQAIFGGSAITGKLPVAATAMWPAGSGLLQPEITRVAFSQPEAAGVSSDKLREIDSIVAESIRDNAFPGAQVVIIRKGRVIYRKAFGSQVYDSDIPLRNDDLYDLASLTKILATTLTTMKLTGDGLLDPDRRLSRYYPELRHSDKNQLIIREILAHQAKLQPFIPFWKSVMEQDSLKSELFGRHFSIEYTHRVADALYLRDDYPAVIVDSIIRSPLLPKTEFKYSDLGFILLGKAFEEITQQPFSSYVQRQFYRKLGLRTMGFHPRNRFSISRIAPTELDMVFRKQLIHGDVHDQTAALLGGVAGHAGLFSDALDVAIIMQMLLRNGYYGGDTLLEAEVIRDFTGVQFVIDKNRRGAGFDKPALIKGDPSPACASASPRSFGHSGFTGTYAWADPDQDLVYVFLSNRVFPDAGNNKISRLNIRTRIHEVIYQAITD</sequence>
<keyword evidence="4" id="KW-0378">Hydrolase</keyword>
<dbReference type="GO" id="GO:0009254">
    <property type="term" value="P:peptidoglycan turnover"/>
    <property type="evidence" value="ECO:0007669"/>
    <property type="project" value="TreeGrafter"/>
</dbReference>
<dbReference type="InterPro" id="IPR036881">
    <property type="entry name" value="Glyco_hydro_3_C_sf"/>
</dbReference>
<keyword evidence="5" id="KW-0326">Glycosidase</keyword>
<comment type="catalytic activity">
    <reaction evidence="1">
        <text>Hydrolysis of terminal non-reducing N-acetyl-D-hexosamine residues in N-acetyl-beta-D-hexosaminides.</text>
        <dbReference type="EC" id="3.2.1.52"/>
    </reaction>
</comment>
<feature type="chain" id="PRO_5006633364" description="beta-N-acetylhexosaminidase" evidence="6">
    <location>
        <begin position="25"/>
        <end position="973"/>
    </location>
</feature>
<dbReference type="InterPro" id="IPR036962">
    <property type="entry name" value="Glyco_hydro_3_N_sf"/>
</dbReference>